<keyword evidence="2" id="KW-1185">Reference proteome</keyword>
<organism evidence="1 2">
    <name type="scientific">Glaciimonas immobilis</name>
    <dbReference type="NCBI Taxonomy" id="728004"/>
    <lineage>
        <taxon>Bacteria</taxon>
        <taxon>Pseudomonadati</taxon>
        <taxon>Pseudomonadota</taxon>
        <taxon>Betaproteobacteria</taxon>
        <taxon>Burkholderiales</taxon>
        <taxon>Oxalobacteraceae</taxon>
        <taxon>Glaciimonas</taxon>
    </lineage>
</organism>
<accession>A0A840RT52</accession>
<comment type="caution">
    <text evidence="1">The sequence shown here is derived from an EMBL/GenBank/DDBJ whole genome shotgun (WGS) entry which is preliminary data.</text>
</comment>
<protein>
    <submittedName>
        <fullName evidence="1">Uncharacterized protein</fullName>
    </submittedName>
</protein>
<name>A0A840RT52_9BURK</name>
<reference evidence="1 2" key="1">
    <citation type="submission" date="2020-08" db="EMBL/GenBank/DDBJ databases">
        <title>Genomic Encyclopedia of Type Strains, Phase IV (KMG-IV): sequencing the most valuable type-strain genomes for metagenomic binning, comparative biology and taxonomic classification.</title>
        <authorList>
            <person name="Goeker M."/>
        </authorList>
    </citation>
    <scope>NUCLEOTIDE SEQUENCE [LARGE SCALE GENOMIC DNA]</scope>
    <source>
        <strain evidence="1 2">DSM 23240</strain>
    </source>
</reference>
<evidence type="ECO:0000313" key="1">
    <source>
        <dbReference type="EMBL" id="MBB5199771.1"/>
    </source>
</evidence>
<proteinExistence type="predicted"/>
<dbReference type="AlphaFoldDB" id="A0A840RT52"/>
<evidence type="ECO:0000313" key="2">
    <source>
        <dbReference type="Proteomes" id="UP000571084"/>
    </source>
</evidence>
<dbReference type="RefSeq" id="WP_168056151.1">
    <property type="nucleotide sequence ID" value="NZ_JAAOZT010000009.1"/>
</dbReference>
<dbReference type="Proteomes" id="UP000571084">
    <property type="component" value="Unassembled WGS sequence"/>
</dbReference>
<dbReference type="EMBL" id="JACHHQ010000003">
    <property type="protein sequence ID" value="MBB5199771.1"/>
    <property type="molecule type" value="Genomic_DNA"/>
</dbReference>
<gene>
    <name evidence="1" type="ORF">HNR39_001603</name>
</gene>
<sequence>MRVFVLLRLHSNAYISYATRSHFIAILQDFFSEAVTSIRNCPLFEVTSTSQSILTYDVPDAFSLCLFRPSHIVVNAVNAVNAYRNGYFDGKVLFLCSIYLTRLRKRGKAMFDEEVLSIEVLRC</sequence>